<evidence type="ECO:0000313" key="1">
    <source>
        <dbReference type="EMBL" id="CAC9975275.1"/>
    </source>
</evidence>
<evidence type="ECO:0000313" key="2">
    <source>
        <dbReference type="Proteomes" id="UP000533639"/>
    </source>
</evidence>
<protein>
    <submittedName>
        <fullName evidence="1">Uncharacterized protein</fullName>
    </submittedName>
</protein>
<comment type="caution">
    <text evidence="1">The sequence shown here is derived from an EMBL/GenBank/DDBJ whole genome shotgun (WGS) entry which is preliminary data.</text>
</comment>
<accession>A0A9N8J2U2</accession>
<name>A0A9N8J2U2_9FLAO</name>
<proteinExistence type="predicted"/>
<dbReference type="Proteomes" id="UP000533639">
    <property type="component" value="Unassembled WGS sequence"/>
</dbReference>
<dbReference type="EMBL" id="CAIJDE010000047">
    <property type="protein sequence ID" value="CAC9975275.1"/>
    <property type="molecule type" value="Genomic_DNA"/>
</dbReference>
<dbReference type="AlphaFoldDB" id="A0A9N8J2U2"/>
<gene>
    <name evidence="1" type="ORF">FLAPXU55_02984</name>
</gene>
<organism evidence="1 2">
    <name type="scientific">Flavobacterium panici</name>
    <dbReference type="NCBI Taxonomy" id="2654843"/>
    <lineage>
        <taxon>Bacteria</taxon>
        <taxon>Pseudomonadati</taxon>
        <taxon>Bacteroidota</taxon>
        <taxon>Flavobacteriia</taxon>
        <taxon>Flavobacteriales</taxon>
        <taxon>Flavobacteriaceae</taxon>
        <taxon>Flavobacterium</taxon>
    </lineage>
</organism>
<sequence length="150" mass="17987">MIRKKRVLVRDNKGIFLKMFKRKFKNDFEFSEDSFLLKNENKSNQYDYSVFVIYEYSELVEFFKLESIKANFMVCLFSKHLYNSMSLIGEIKGLFLIDASKTKIEVLQDLKFNFKKSSSHIPKLPDKKFVISNMIEKQLEILQRALYFMM</sequence>
<keyword evidence="2" id="KW-1185">Reference proteome</keyword>
<reference evidence="1 2" key="1">
    <citation type="submission" date="2020-06" db="EMBL/GenBank/DDBJ databases">
        <authorList>
            <person name="Criscuolo A."/>
        </authorList>
    </citation>
    <scope>NUCLEOTIDE SEQUENCE [LARGE SCALE GENOMIC DNA]</scope>
    <source>
        <strain evidence="1">PXU-55</strain>
    </source>
</reference>